<reference evidence="2 3" key="1">
    <citation type="submission" date="2021-06" db="EMBL/GenBank/DDBJ databases">
        <title>Caerostris extrusa draft genome.</title>
        <authorList>
            <person name="Kono N."/>
            <person name="Arakawa K."/>
        </authorList>
    </citation>
    <scope>NUCLEOTIDE SEQUENCE [LARGE SCALE GENOMIC DNA]</scope>
</reference>
<keyword evidence="1" id="KW-0472">Membrane</keyword>
<dbReference type="EMBL" id="BPLR01020338">
    <property type="protein sequence ID" value="GIX77570.1"/>
    <property type="molecule type" value="Genomic_DNA"/>
</dbReference>
<keyword evidence="3" id="KW-1185">Reference proteome</keyword>
<evidence type="ECO:0000313" key="2">
    <source>
        <dbReference type="EMBL" id="GIX77570.1"/>
    </source>
</evidence>
<proteinExistence type="predicted"/>
<gene>
    <name evidence="2" type="ORF">CEXT_759741</name>
</gene>
<organism evidence="2 3">
    <name type="scientific">Caerostris extrusa</name>
    <name type="common">Bark spider</name>
    <name type="synonym">Caerostris bankana</name>
    <dbReference type="NCBI Taxonomy" id="172846"/>
    <lineage>
        <taxon>Eukaryota</taxon>
        <taxon>Metazoa</taxon>
        <taxon>Ecdysozoa</taxon>
        <taxon>Arthropoda</taxon>
        <taxon>Chelicerata</taxon>
        <taxon>Arachnida</taxon>
        <taxon>Araneae</taxon>
        <taxon>Araneomorphae</taxon>
        <taxon>Entelegynae</taxon>
        <taxon>Araneoidea</taxon>
        <taxon>Araneidae</taxon>
        <taxon>Caerostris</taxon>
    </lineage>
</organism>
<accession>A0AAV4N129</accession>
<evidence type="ECO:0000313" key="3">
    <source>
        <dbReference type="Proteomes" id="UP001054945"/>
    </source>
</evidence>
<sequence length="93" mass="10269">MLFDSVKQLHFLLNTVGAGEQQISRLTDVPCLQMSISMPVFCLISPNGRYCPTDGHCNPSFELESSAFGSFVMSLSYILCLHLILMSCYGIVT</sequence>
<dbReference type="AlphaFoldDB" id="A0AAV4N129"/>
<comment type="caution">
    <text evidence="2">The sequence shown here is derived from an EMBL/GenBank/DDBJ whole genome shotgun (WGS) entry which is preliminary data.</text>
</comment>
<evidence type="ECO:0000256" key="1">
    <source>
        <dbReference type="SAM" id="Phobius"/>
    </source>
</evidence>
<keyword evidence="1" id="KW-0812">Transmembrane</keyword>
<keyword evidence="1" id="KW-1133">Transmembrane helix</keyword>
<name>A0AAV4N129_CAEEX</name>
<dbReference type="Proteomes" id="UP001054945">
    <property type="component" value="Unassembled WGS sequence"/>
</dbReference>
<feature type="transmembrane region" description="Helical" evidence="1">
    <location>
        <begin position="68"/>
        <end position="92"/>
    </location>
</feature>
<protein>
    <submittedName>
        <fullName evidence="2">Uncharacterized protein</fullName>
    </submittedName>
</protein>